<protein>
    <submittedName>
        <fullName evidence="2">Uncharacterized protein</fullName>
    </submittedName>
</protein>
<dbReference type="KEGG" id="ahu:A6A40_00900"/>
<gene>
    <name evidence="2" type="ORF">A6A40_00900</name>
</gene>
<sequence length="81" mass="8567">MKSFEKAALLFLLRHLAAGVAGAVVLASGLLWFDVARLATLIGNSEYGITATVMLYAGLMLTFGSVSMGIGIMTMNEDTRP</sequence>
<dbReference type="RefSeq" id="WP_063633722.1">
    <property type="nucleotide sequence ID" value="NZ_CP015285.1"/>
</dbReference>
<evidence type="ECO:0000313" key="3">
    <source>
        <dbReference type="Proteomes" id="UP000077405"/>
    </source>
</evidence>
<dbReference type="EMBL" id="CP015285">
    <property type="protein sequence ID" value="ANC90584.1"/>
    <property type="molecule type" value="Genomic_DNA"/>
</dbReference>
<proteinExistence type="predicted"/>
<feature type="transmembrane region" description="Helical" evidence="1">
    <location>
        <begin position="47"/>
        <end position="72"/>
    </location>
</feature>
<evidence type="ECO:0000256" key="1">
    <source>
        <dbReference type="SAM" id="Phobius"/>
    </source>
</evidence>
<accession>A0A160JDT7</accession>
<keyword evidence="3" id="KW-1185">Reference proteome</keyword>
<keyword evidence="1" id="KW-0812">Transmembrane</keyword>
<evidence type="ECO:0000313" key="2">
    <source>
        <dbReference type="EMBL" id="ANC90584.1"/>
    </source>
</evidence>
<name>A0A160JDT7_9PROT</name>
<dbReference type="Proteomes" id="UP000077405">
    <property type="component" value="Chromosome"/>
</dbReference>
<organism evidence="2 3">
    <name type="scientific">Azospirillum humicireducens</name>
    <dbReference type="NCBI Taxonomy" id="1226968"/>
    <lineage>
        <taxon>Bacteria</taxon>
        <taxon>Pseudomonadati</taxon>
        <taxon>Pseudomonadota</taxon>
        <taxon>Alphaproteobacteria</taxon>
        <taxon>Rhodospirillales</taxon>
        <taxon>Azospirillaceae</taxon>
        <taxon>Azospirillum</taxon>
    </lineage>
</organism>
<keyword evidence="1" id="KW-0472">Membrane</keyword>
<reference evidence="2 3" key="1">
    <citation type="journal article" date="2013" name="Int. J. Syst. Evol. Microbiol.">
        <title>Azospirillum humicireducens sp. nov., a nitrogen-fixing bacterium isolated from a microbial fuel cell.</title>
        <authorList>
            <person name="Zhou S."/>
            <person name="Han L."/>
            <person name="Wang Y."/>
            <person name="Yang G."/>
            <person name="Zhuang L."/>
            <person name="Hu P."/>
        </authorList>
    </citation>
    <scope>NUCLEOTIDE SEQUENCE [LARGE SCALE GENOMIC DNA]</scope>
    <source>
        <strain evidence="2 3">SgZ-5</strain>
    </source>
</reference>
<dbReference type="OrthoDB" id="8449317at2"/>
<keyword evidence="1" id="KW-1133">Transmembrane helix</keyword>
<dbReference type="STRING" id="1226968.A6A40_00900"/>
<dbReference type="AlphaFoldDB" id="A0A160JDT7"/>